<dbReference type="GO" id="GO:0005737">
    <property type="term" value="C:cytoplasm"/>
    <property type="evidence" value="ECO:0007669"/>
    <property type="project" value="UniProtKB-SubCell"/>
</dbReference>
<dbReference type="EMBL" id="CP002160">
    <property type="protein sequence ID" value="ADL54041.1"/>
    <property type="molecule type" value="Genomic_DNA"/>
</dbReference>
<dbReference type="Gene3D" id="3.30.300.20">
    <property type="match status" value="1"/>
</dbReference>
<dbReference type="GO" id="GO:0008360">
    <property type="term" value="P:regulation of cell shape"/>
    <property type="evidence" value="ECO:0007669"/>
    <property type="project" value="UniProtKB-KW"/>
</dbReference>
<dbReference type="GO" id="GO:0003723">
    <property type="term" value="F:RNA binding"/>
    <property type="evidence" value="ECO:0007669"/>
    <property type="project" value="UniProtKB-UniRule"/>
</dbReference>
<dbReference type="SMART" id="SM00393">
    <property type="entry name" value="R3H"/>
    <property type="match status" value="1"/>
</dbReference>
<dbReference type="InterPro" id="IPR038247">
    <property type="entry name" value="Jag_N_dom_sf"/>
</dbReference>
<dbReference type="AlphaFoldDB" id="D9SPD9"/>
<comment type="domain">
    <text evidence="6">Has an N-terminal Jag-N domain and 2 RNA-binding domains (KH and R3H).</text>
</comment>
<comment type="subunit">
    <text evidence="6">Forms a complex with KhpA.</text>
</comment>
<dbReference type="GO" id="GO:0009252">
    <property type="term" value="P:peptidoglycan biosynthetic process"/>
    <property type="evidence" value="ECO:0007669"/>
    <property type="project" value="UniProtKB-UniRule"/>
</dbReference>
<keyword evidence="1 6" id="KW-0963">Cytoplasm</keyword>
<dbReference type="CDD" id="cd02644">
    <property type="entry name" value="R3H_jag"/>
    <property type="match status" value="1"/>
</dbReference>
<dbReference type="CDD" id="cd02414">
    <property type="entry name" value="KH-II_Jag"/>
    <property type="match status" value="1"/>
</dbReference>
<keyword evidence="4 6" id="KW-0143">Chaperone</keyword>
<accession>D9SPD9</accession>
<dbReference type="PROSITE" id="PS51061">
    <property type="entry name" value="R3H"/>
    <property type="match status" value="1"/>
</dbReference>
<dbReference type="Pfam" id="PF13083">
    <property type="entry name" value="KH_KhpA-B"/>
    <property type="match status" value="1"/>
</dbReference>
<dbReference type="STRING" id="573061.Clocel_4385"/>
<feature type="domain" description="R3H" evidence="7">
    <location>
        <begin position="140"/>
        <end position="206"/>
    </location>
</feature>
<dbReference type="Proteomes" id="UP000002730">
    <property type="component" value="Chromosome"/>
</dbReference>
<dbReference type="Pfam" id="PF14804">
    <property type="entry name" value="Jag_N"/>
    <property type="match status" value="1"/>
</dbReference>
<dbReference type="InterPro" id="IPR039247">
    <property type="entry name" value="KhpB"/>
</dbReference>
<evidence type="ECO:0000313" key="9">
    <source>
        <dbReference type="Proteomes" id="UP000002730"/>
    </source>
</evidence>
<comment type="function">
    <text evidence="6">A probable RNA chaperone. Forms a complex with KhpA which binds to cellular RNA and controls its expression. Plays a role in peptidoglycan (PG) homeostasis and cell length regulation.</text>
</comment>
<dbReference type="SUPFAM" id="SSF82708">
    <property type="entry name" value="R3H domain"/>
    <property type="match status" value="1"/>
</dbReference>
<dbReference type="KEGG" id="ccb:Clocel_4385"/>
<dbReference type="OrthoDB" id="9794483at2"/>
<evidence type="ECO:0000313" key="8">
    <source>
        <dbReference type="EMBL" id="ADL54041.1"/>
    </source>
</evidence>
<dbReference type="Pfam" id="PF01424">
    <property type="entry name" value="R3H"/>
    <property type="match status" value="1"/>
</dbReference>
<evidence type="ECO:0000256" key="6">
    <source>
        <dbReference type="HAMAP-Rule" id="MF_00867"/>
    </source>
</evidence>
<organism evidence="8 9">
    <name type="scientific">Clostridium cellulovorans (strain ATCC 35296 / DSM 3052 / OCM 3 / 743B)</name>
    <dbReference type="NCBI Taxonomy" id="573061"/>
    <lineage>
        <taxon>Bacteria</taxon>
        <taxon>Bacillati</taxon>
        <taxon>Bacillota</taxon>
        <taxon>Clostridia</taxon>
        <taxon>Eubacteriales</taxon>
        <taxon>Clostridiaceae</taxon>
        <taxon>Clostridium</taxon>
    </lineage>
</organism>
<dbReference type="PANTHER" id="PTHR35800">
    <property type="entry name" value="PROTEIN JAG"/>
    <property type="match status" value="1"/>
</dbReference>
<dbReference type="NCBIfam" id="NF041568">
    <property type="entry name" value="Jag_EloR"/>
    <property type="match status" value="1"/>
</dbReference>
<dbReference type="InterPro" id="IPR034079">
    <property type="entry name" value="R3H_KhpB"/>
</dbReference>
<comment type="caution">
    <text evidence="6">Lacks conserved residue(s) required for the propagation of feature annotation.</text>
</comment>
<evidence type="ECO:0000256" key="2">
    <source>
        <dbReference type="ARBA" id="ARBA00022884"/>
    </source>
</evidence>
<proteinExistence type="inferred from homology"/>
<comment type="subcellular location">
    <subcellularLocation>
        <location evidence="6">Cytoplasm</location>
    </subcellularLocation>
</comment>
<sequence length="212" mass="24424">MKCIEIEGKNVDTAIENALEKLNVDRNRVEVQILDEGNKGFLKFGARPAKVKVTVKRDSILEAKAFLTDVLEKMNVKAEVFVTEEKDNLKIDLKGDDMGIIIGYRGETLDSLQYLVSLVVNKGHEGEYKRVVLDTENYRAKREEKLKSLAIKLAHRVAKTKKAFRLEPMNPYERRIIHATLQEDRYVDTYSEGAEPYRRVVIEVKRDRKSRG</sequence>
<dbReference type="SMART" id="SM01245">
    <property type="entry name" value="Jag_N"/>
    <property type="match status" value="1"/>
</dbReference>
<keyword evidence="2 6" id="KW-0694">RNA-binding</keyword>
<dbReference type="HOGENOM" id="CLU_042512_0_1_9"/>
<dbReference type="InterPro" id="IPR032782">
    <property type="entry name" value="KhpB_N"/>
</dbReference>
<dbReference type="InterPro" id="IPR038008">
    <property type="entry name" value="Jag_KH"/>
</dbReference>
<gene>
    <name evidence="6" type="primary">khpB</name>
    <name evidence="6" type="synonym">eloR</name>
    <name evidence="8" type="ordered locus">Clocel_4385</name>
</gene>
<dbReference type="HAMAP" id="MF_00867">
    <property type="entry name" value="KhpB"/>
    <property type="match status" value="1"/>
</dbReference>
<keyword evidence="9" id="KW-1185">Reference proteome</keyword>
<dbReference type="RefSeq" id="WP_010074403.1">
    <property type="nucleotide sequence ID" value="NC_014393.1"/>
</dbReference>
<protein>
    <recommendedName>
        <fullName evidence="6">RNA-binding protein KhpB</fullName>
    </recommendedName>
    <alternativeName>
        <fullName evidence="6">RNA-binding protein EloR</fullName>
    </alternativeName>
</protein>
<reference evidence="8 9" key="1">
    <citation type="submission" date="2010-08" db="EMBL/GenBank/DDBJ databases">
        <title>Complete sequence of Clostridium cellulovorans 743B.</title>
        <authorList>
            <consortium name="US DOE Joint Genome Institute"/>
            <person name="Lucas S."/>
            <person name="Copeland A."/>
            <person name="Lapidus A."/>
            <person name="Cheng J.-F."/>
            <person name="Bruce D."/>
            <person name="Goodwin L."/>
            <person name="Pitluck S."/>
            <person name="Chertkov O."/>
            <person name="Detter J.C."/>
            <person name="Han C."/>
            <person name="Tapia R."/>
            <person name="Land M."/>
            <person name="Hauser L."/>
            <person name="Chang Y.-J."/>
            <person name="Jeffries C."/>
            <person name="Kyrpides N."/>
            <person name="Ivanova N."/>
            <person name="Mikhailova N."/>
            <person name="Hemme C.L."/>
            <person name="Woyke T."/>
        </authorList>
    </citation>
    <scope>NUCLEOTIDE SEQUENCE [LARGE SCALE GENOMIC DNA]</scope>
    <source>
        <strain evidence="9">ATCC 35296 / DSM 3052 / OCM 3 / 743B</strain>
    </source>
</reference>
<dbReference type="eggNOG" id="COG1847">
    <property type="taxonomic scope" value="Bacteria"/>
</dbReference>
<comment type="similarity">
    <text evidence="6">Belongs to the KhpB RNA-binding protein family.</text>
</comment>
<dbReference type="InterPro" id="IPR036867">
    <property type="entry name" value="R3H_dom_sf"/>
</dbReference>
<dbReference type="GO" id="GO:0071555">
    <property type="term" value="P:cell wall organization"/>
    <property type="evidence" value="ECO:0007669"/>
    <property type="project" value="UniProtKB-KW"/>
</dbReference>
<dbReference type="InterPro" id="IPR001374">
    <property type="entry name" value="R3H_dom"/>
</dbReference>
<evidence type="ECO:0000256" key="3">
    <source>
        <dbReference type="ARBA" id="ARBA00022960"/>
    </source>
</evidence>
<dbReference type="Gene3D" id="3.30.30.80">
    <property type="entry name" value="probable RNA-binding protein from clostridium symbiosum atcc 14940"/>
    <property type="match status" value="1"/>
</dbReference>
<dbReference type="Gene3D" id="3.30.1370.50">
    <property type="entry name" value="R3H-like domain"/>
    <property type="match status" value="1"/>
</dbReference>
<keyword evidence="5 6" id="KW-0961">Cell wall biogenesis/degradation</keyword>
<keyword evidence="3 6" id="KW-0133">Cell shape</keyword>
<evidence type="ECO:0000256" key="5">
    <source>
        <dbReference type="ARBA" id="ARBA00023316"/>
    </source>
</evidence>
<dbReference type="PANTHER" id="PTHR35800:SF1">
    <property type="entry name" value="RNA-BINDING PROTEIN KHPB"/>
    <property type="match status" value="1"/>
</dbReference>
<dbReference type="InterPro" id="IPR015946">
    <property type="entry name" value="KH_dom-like_a/b"/>
</dbReference>
<evidence type="ECO:0000256" key="1">
    <source>
        <dbReference type="ARBA" id="ARBA00022490"/>
    </source>
</evidence>
<name>D9SPD9_CLOC7</name>
<evidence type="ECO:0000259" key="7">
    <source>
        <dbReference type="PROSITE" id="PS51061"/>
    </source>
</evidence>
<evidence type="ECO:0000256" key="4">
    <source>
        <dbReference type="ARBA" id="ARBA00023186"/>
    </source>
</evidence>